<feature type="domain" description="Retrotransposon gag" evidence="2">
    <location>
        <begin position="21"/>
        <end position="111"/>
    </location>
</feature>
<feature type="compositionally biased region" description="Low complexity" evidence="1">
    <location>
        <begin position="159"/>
        <end position="170"/>
    </location>
</feature>
<evidence type="ECO:0000313" key="3">
    <source>
        <dbReference type="EMBL" id="KAF3526691.1"/>
    </source>
</evidence>
<organism evidence="3 4">
    <name type="scientific">Brassica cretica</name>
    <name type="common">Mustard</name>
    <dbReference type="NCBI Taxonomy" id="69181"/>
    <lineage>
        <taxon>Eukaryota</taxon>
        <taxon>Viridiplantae</taxon>
        <taxon>Streptophyta</taxon>
        <taxon>Embryophyta</taxon>
        <taxon>Tracheophyta</taxon>
        <taxon>Spermatophyta</taxon>
        <taxon>Magnoliopsida</taxon>
        <taxon>eudicotyledons</taxon>
        <taxon>Gunneridae</taxon>
        <taxon>Pentapetalae</taxon>
        <taxon>rosids</taxon>
        <taxon>malvids</taxon>
        <taxon>Brassicales</taxon>
        <taxon>Brassicaceae</taxon>
        <taxon>Brassiceae</taxon>
        <taxon>Brassica</taxon>
    </lineage>
</organism>
<accession>A0A8S9Q3V3</accession>
<gene>
    <name evidence="3" type="ORF">F2Q69_00046943</name>
</gene>
<dbReference type="AlphaFoldDB" id="A0A8S9Q3V3"/>
<dbReference type="InterPro" id="IPR005162">
    <property type="entry name" value="Retrotrans_gag_dom"/>
</dbReference>
<evidence type="ECO:0000256" key="1">
    <source>
        <dbReference type="SAM" id="MobiDB-lite"/>
    </source>
</evidence>
<comment type="caution">
    <text evidence="3">The sequence shown here is derived from an EMBL/GenBank/DDBJ whole genome shotgun (WGS) entry which is preliminary data.</text>
</comment>
<dbReference type="Pfam" id="PF03732">
    <property type="entry name" value="Retrotrans_gag"/>
    <property type="match status" value="1"/>
</dbReference>
<evidence type="ECO:0000313" key="4">
    <source>
        <dbReference type="Proteomes" id="UP000712600"/>
    </source>
</evidence>
<dbReference type="Proteomes" id="UP000712600">
    <property type="component" value="Unassembled WGS sequence"/>
</dbReference>
<evidence type="ECO:0000259" key="2">
    <source>
        <dbReference type="Pfam" id="PF03732"/>
    </source>
</evidence>
<sequence length="265" mass="29399">MSCSRHIVRNIDGTPQELKVRLAAMHLTGKATQWHHNYMSTRYGLFPSWTDYIIAISARFCELFDPLAELVALKQDSDTVVVVYLDKFETARMRLVLPEAHALSIFLANMNPHLSLHTRQFEVTTISGGAKIAMLHESSLAHAPTKVHKAPFNPSQYHLSSKTPSSTPLLQHNEAATDDQPEDTPVISINALNGSTSYNCMRMIGQYGKTKLHTLIDPGSTHNFVDINIANHIGCKLEPTKPMSLEQIDVARTADCIDTSTRGGH</sequence>
<reference evidence="3" key="1">
    <citation type="submission" date="2019-12" db="EMBL/GenBank/DDBJ databases">
        <title>Genome sequencing and annotation of Brassica cretica.</title>
        <authorList>
            <person name="Studholme D.J."/>
            <person name="Sarris P."/>
        </authorList>
    </citation>
    <scope>NUCLEOTIDE SEQUENCE</scope>
    <source>
        <strain evidence="3">PFS-109/04</strain>
        <tissue evidence="3">Leaf</tissue>
    </source>
</reference>
<dbReference type="EMBL" id="QGKX02001347">
    <property type="protein sequence ID" value="KAF3526691.1"/>
    <property type="molecule type" value="Genomic_DNA"/>
</dbReference>
<name>A0A8S9Q3V3_BRACR</name>
<feature type="region of interest" description="Disordered" evidence="1">
    <location>
        <begin position="156"/>
        <end position="182"/>
    </location>
</feature>
<proteinExistence type="predicted"/>
<protein>
    <recommendedName>
        <fullName evidence="2">Retrotransposon gag domain-containing protein</fullName>
    </recommendedName>
</protein>